<reference evidence="2" key="1">
    <citation type="journal article" date="2019" name="Int. J. Syst. Evol. Microbiol.">
        <title>The Global Catalogue of Microorganisms (GCM) 10K type strain sequencing project: providing services to taxonomists for standard genome sequencing and annotation.</title>
        <authorList>
            <consortium name="The Broad Institute Genomics Platform"/>
            <consortium name="The Broad Institute Genome Sequencing Center for Infectious Disease"/>
            <person name="Wu L."/>
            <person name="Ma J."/>
        </authorList>
    </citation>
    <scope>NUCLEOTIDE SEQUENCE [LARGE SCALE GENOMIC DNA]</scope>
    <source>
        <strain evidence="2">KCTC 12907</strain>
    </source>
</reference>
<sequence length="224" mass="25943">MDGFEEEFERFLEAQKAAATGQRGEMLSRNLTGTKLLLKHLLLPVFGKSDGMVLEYEMKGPMGVSVFGDVGLPWLRLIVEEDYYITHAEKVTRDRFSFERARARSVAVNSFIYFPYSRDELEKRPEECQRSLYELLGKIGTKEGTGLMKLPVYEREVLRCAWLRRETFRLGHVSEWLLLGKETSRKIITEMQKKELICSVGGSSNRCYEFHISETALQLLMRLI</sequence>
<comment type="caution">
    <text evidence="1">The sequence shown here is derived from an EMBL/GenBank/DDBJ whole genome shotgun (WGS) entry which is preliminary data.</text>
</comment>
<evidence type="ECO:0000313" key="2">
    <source>
        <dbReference type="Proteomes" id="UP001596378"/>
    </source>
</evidence>
<accession>A0ABW2FAN7</accession>
<name>A0ABW2FAN7_9BACL</name>
<keyword evidence="2" id="KW-1185">Reference proteome</keyword>
<protein>
    <submittedName>
        <fullName evidence="1">Uncharacterized protein</fullName>
    </submittedName>
</protein>
<dbReference type="EMBL" id="JBHTAI010000005">
    <property type="protein sequence ID" value="MFC7148965.1"/>
    <property type="molecule type" value="Genomic_DNA"/>
</dbReference>
<gene>
    <name evidence="1" type="ORF">ACFQMJ_10540</name>
</gene>
<proteinExistence type="predicted"/>
<evidence type="ECO:0000313" key="1">
    <source>
        <dbReference type="EMBL" id="MFC7148965.1"/>
    </source>
</evidence>
<organism evidence="1 2">
    <name type="scientific">Cohnella cellulosilytica</name>
    <dbReference type="NCBI Taxonomy" id="986710"/>
    <lineage>
        <taxon>Bacteria</taxon>
        <taxon>Bacillati</taxon>
        <taxon>Bacillota</taxon>
        <taxon>Bacilli</taxon>
        <taxon>Bacillales</taxon>
        <taxon>Paenibacillaceae</taxon>
        <taxon>Cohnella</taxon>
    </lineage>
</organism>
<dbReference type="Proteomes" id="UP001596378">
    <property type="component" value="Unassembled WGS sequence"/>
</dbReference>
<dbReference type="RefSeq" id="WP_378052784.1">
    <property type="nucleotide sequence ID" value="NZ_JBHMDN010000055.1"/>
</dbReference>